<feature type="compositionally biased region" description="Basic and acidic residues" evidence="6">
    <location>
        <begin position="129"/>
        <end position="139"/>
    </location>
</feature>
<evidence type="ECO:0000256" key="2">
    <source>
        <dbReference type="ARBA" id="ARBA00023125"/>
    </source>
</evidence>
<accession>A0A8J4XXM1</accession>
<dbReference type="InterPro" id="IPR035500">
    <property type="entry name" value="NHR-like_dom_sf"/>
</dbReference>
<dbReference type="InterPro" id="IPR050200">
    <property type="entry name" value="Nuclear_hormone_rcpt_NR3"/>
</dbReference>
<dbReference type="PRINTS" id="PR00398">
    <property type="entry name" value="STRDHORMONER"/>
</dbReference>
<evidence type="ECO:0000256" key="5">
    <source>
        <dbReference type="ARBA" id="ARBA00023242"/>
    </source>
</evidence>
<dbReference type="OrthoDB" id="5799427at2759"/>
<dbReference type="SMART" id="SM00430">
    <property type="entry name" value="HOLI"/>
    <property type="match status" value="1"/>
</dbReference>
<keyword evidence="9" id="KW-1185">Reference proteome</keyword>
<dbReference type="PROSITE" id="PS51843">
    <property type="entry name" value="NR_LBD"/>
    <property type="match status" value="1"/>
</dbReference>
<feature type="compositionally biased region" description="Low complexity" evidence="6">
    <location>
        <begin position="76"/>
        <end position="89"/>
    </location>
</feature>
<dbReference type="InterPro" id="IPR000536">
    <property type="entry name" value="Nucl_hrmn_rcpt_lig-bd"/>
</dbReference>
<dbReference type="GO" id="GO:0003677">
    <property type="term" value="F:DNA binding"/>
    <property type="evidence" value="ECO:0007669"/>
    <property type="project" value="UniProtKB-KW"/>
</dbReference>
<dbReference type="SUPFAM" id="SSF48508">
    <property type="entry name" value="Nuclear receptor ligand-binding domain"/>
    <property type="match status" value="1"/>
</dbReference>
<keyword evidence="3" id="KW-0804">Transcription</keyword>
<evidence type="ECO:0000313" key="9">
    <source>
        <dbReference type="Proteomes" id="UP000770661"/>
    </source>
</evidence>
<proteinExistence type="predicted"/>
<gene>
    <name evidence="8" type="primary">Esrrg</name>
    <name evidence="8" type="ORF">GWK47_010406</name>
</gene>
<sequence>MKHTRMKQELDDFLSFTSDSPDTLVGEDVMIVSSSQCLELAFQLDYSECGDEAQPSPKHMKLFTDSPPSPDRQFCSSTTSMTSDSTNTPSEDEKLGGLHADCPGRDANQGPRFIAKHASHYTTEAHIGTTERPDLNPRKETGNIEYTCPAANDCESTREEGKHVKPAGFISVFMLDRVRGGRQKYRRTTESPFSLQQMPVKKVSLEDNKLLKSLISCEPENLYALSDVTVSDADFQTISTLADLYDRELVSTIGWAKQIPGFTELALNDQMRLLQSTWGEILILGLAYRSMPAHAHILQFAPDFSLDEKQARECNATELFTQALGVVERLEQCGIHREEFLLLKALVLTNSDVRLQDNQALQRLRQNILQSLHDAVATIRLRDAVVQMQSLLLCLPSLRAADAALRRYWLSVRHQGSVPMNKLFVEMERREGVARGLCSPCHTSSRVLLSVANI</sequence>
<evidence type="ECO:0000256" key="6">
    <source>
        <dbReference type="SAM" id="MobiDB-lite"/>
    </source>
</evidence>
<evidence type="ECO:0000313" key="8">
    <source>
        <dbReference type="EMBL" id="KAG0716122.1"/>
    </source>
</evidence>
<dbReference type="Gene3D" id="1.10.565.10">
    <property type="entry name" value="Retinoid X Receptor"/>
    <property type="match status" value="1"/>
</dbReference>
<name>A0A8J4XXM1_CHIOP</name>
<feature type="domain" description="NR LBD" evidence="7">
    <location>
        <begin position="206"/>
        <end position="431"/>
    </location>
</feature>
<comment type="caution">
    <text evidence="8">The sequence shown here is derived from an EMBL/GenBank/DDBJ whole genome shotgun (WGS) entry which is preliminary data.</text>
</comment>
<dbReference type="AlphaFoldDB" id="A0A8J4XXM1"/>
<reference evidence="8" key="1">
    <citation type="submission" date="2020-07" db="EMBL/GenBank/DDBJ databases">
        <title>The High-quality genome of the commercially important snow crab, Chionoecetes opilio.</title>
        <authorList>
            <person name="Jeong J.-H."/>
            <person name="Ryu S."/>
        </authorList>
    </citation>
    <scope>NUCLEOTIDE SEQUENCE</scope>
    <source>
        <strain evidence="8">MADBK_172401_WGS</strain>
        <tissue evidence="8">Digestive gland</tissue>
    </source>
</reference>
<organism evidence="8 9">
    <name type="scientific">Chionoecetes opilio</name>
    <name type="common">Atlantic snow crab</name>
    <name type="synonym">Cancer opilio</name>
    <dbReference type="NCBI Taxonomy" id="41210"/>
    <lineage>
        <taxon>Eukaryota</taxon>
        <taxon>Metazoa</taxon>
        <taxon>Ecdysozoa</taxon>
        <taxon>Arthropoda</taxon>
        <taxon>Crustacea</taxon>
        <taxon>Multicrustacea</taxon>
        <taxon>Malacostraca</taxon>
        <taxon>Eumalacostraca</taxon>
        <taxon>Eucarida</taxon>
        <taxon>Decapoda</taxon>
        <taxon>Pleocyemata</taxon>
        <taxon>Brachyura</taxon>
        <taxon>Eubrachyura</taxon>
        <taxon>Majoidea</taxon>
        <taxon>Majidae</taxon>
        <taxon>Chionoecetes</taxon>
    </lineage>
</organism>
<dbReference type="Pfam" id="PF00104">
    <property type="entry name" value="Hormone_recep"/>
    <property type="match status" value="1"/>
</dbReference>
<keyword evidence="4 8" id="KW-0675">Receptor</keyword>
<evidence type="ECO:0000256" key="1">
    <source>
        <dbReference type="ARBA" id="ARBA00023015"/>
    </source>
</evidence>
<protein>
    <submittedName>
        <fullName evidence="8">Estrogen-related receptor gamma</fullName>
    </submittedName>
</protein>
<dbReference type="InterPro" id="IPR001723">
    <property type="entry name" value="Nuclear_hrmn_rcpt"/>
</dbReference>
<dbReference type="Proteomes" id="UP000770661">
    <property type="component" value="Unassembled WGS sequence"/>
</dbReference>
<keyword evidence="1" id="KW-0805">Transcription regulation</keyword>
<evidence type="ECO:0000256" key="3">
    <source>
        <dbReference type="ARBA" id="ARBA00023163"/>
    </source>
</evidence>
<dbReference type="PANTHER" id="PTHR48092">
    <property type="entry name" value="KNIRPS-RELATED PROTEIN-RELATED"/>
    <property type="match status" value="1"/>
</dbReference>
<feature type="region of interest" description="Disordered" evidence="6">
    <location>
        <begin position="50"/>
        <end position="111"/>
    </location>
</feature>
<evidence type="ECO:0000259" key="7">
    <source>
        <dbReference type="PROSITE" id="PS51843"/>
    </source>
</evidence>
<feature type="region of interest" description="Disordered" evidence="6">
    <location>
        <begin position="120"/>
        <end position="139"/>
    </location>
</feature>
<dbReference type="EMBL" id="JACEEZ010019083">
    <property type="protein sequence ID" value="KAG0716122.1"/>
    <property type="molecule type" value="Genomic_DNA"/>
</dbReference>
<keyword evidence="2" id="KW-0238">DNA-binding</keyword>
<keyword evidence="5" id="KW-0539">Nucleus</keyword>
<evidence type="ECO:0000256" key="4">
    <source>
        <dbReference type="ARBA" id="ARBA00023170"/>
    </source>
</evidence>